<dbReference type="OrthoDB" id="2142040at2759"/>
<comment type="caution">
    <text evidence="1">The sequence shown here is derived from an EMBL/GenBank/DDBJ whole genome shotgun (WGS) entry which is preliminary data.</text>
</comment>
<keyword evidence="2" id="KW-1185">Reference proteome</keyword>
<gene>
    <name evidence="1" type="ORF">DFP72DRAFT_904794</name>
</gene>
<evidence type="ECO:0008006" key="3">
    <source>
        <dbReference type="Google" id="ProtNLM"/>
    </source>
</evidence>
<name>A0A8H6HV81_9AGAR</name>
<reference evidence="1 2" key="1">
    <citation type="submission" date="2020-07" db="EMBL/GenBank/DDBJ databases">
        <title>Comparative genomics of pyrophilous fungi reveals a link between fire events and developmental genes.</title>
        <authorList>
            <consortium name="DOE Joint Genome Institute"/>
            <person name="Steindorff A.S."/>
            <person name="Carver A."/>
            <person name="Calhoun S."/>
            <person name="Stillman K."/>
            <person name="Liu H."/>
            <person name="Lipzen A."/>
            <person name="Pangilinan J."/>
            <person name="Labutti K."/>
            <person name="Bruns T.D."/>
            <person name="Grigoriev I.V."/>
        </authorList>
    </citation>
    <scope>NUCLEOTIDE SEQUENCE [LARGE SCALE GENOMIC DNA]</scope>
    <source>
        <strain evidence="1 2">CBS 144469</strain>
    </source>
</reference>
<proteinExistence type="predicted"/>
<dbReference type="AlphaFoldDB" id="A0A8H6HV81"/>
<sequence length="307" mass="34240">MSQHSSSSKGKGKVSNFLSTVFKSDKGKSLYSNLPIPAHSDGPPSYEQTIAPEELAALAAYDTIFLVDDSGSMGHPVNSSNKRGKTRWQKASDCVIKYANIAARYDADGVDIYFLNRTTFPVSNCNTQLTTEAEIANLFRLVTPYGGTPLGRRLRELPEEDEERMKLSKELGTLFKAKELYYHYRWRTCGRPTADREAEVAASIKRIAELLDDLRMPLNQLGFQFVQVGDDRMATMFLEALDGGIEGVSRDIVDTVKTSDLPSSEDDYAFVTKLLLGGIDRFHDRRVAKAKQAVNKRYVPQIILPGK</sequence>
<dbReference type="InterPro" id="IPR036465">
    <property type="entry name" value="vWFA_dom_sf"/>
</dbReference>
<dbReference type="SUPFAM" id="SSF53300">
    <property type="entry name" value="vWA-like"/>
    <property type="match status" value="1"/>
</dbReference>
<dbReference type="PANTHER" id="PTHR34706">
    <property type="entry name" value="SLR1338 PROTEIN"/>
    <property type="match status" value="1"/>
</dbReference>
<dbReference type="Proteomes" id="UP000521943">
    <property type="component" value="Unassembled WGS sequence"/>
</dbReference>
<protein>
    <recommendedName>
        <fullName evidence="3">VWFA domain-containing protein</fullName>
    </recommendedName>
</protein>
<dbReference type="PANTHER" id="PTHR34706:SF1">
    <property type="entry name" value="VWFA DOMAIN-CONTAINING PROTEIN"/>
    <property type="match status" value="1"/>
</dbReference>
<evidence type="ECO:0000313" key="1">
    <source>
        <dbReference type="EMBL" id="KAF6752401.1"/>
    </source>
</evidence>
<dbReference type="EMBL" id="JACGCI010000044">
    <property type="protein sequence ID" value="KAF6752401.1"/>
    <property type="molecule type" value="Genomic_DNA"/>
</dbReference>
<organism evidence="1 2">
    <name type="scientific">Ephemerocybe angulata</name>
    <dbReference type="NCBI Taxonomy" id="980116"/>
    <lineage>
        <taxon>Eukaryota</taxon>
        <taxon>Fungi</taxon>
        <taxon>Dikarya</taxon>
        <taxon>Basidiomycota</taxon>
        <taxon>Agaricomycotina</taxon>
        <taxon>Agaricomycetes</taxon>
        <taxon>Agaricomycetidae</taxon>
        <taxon>Agaricales</taxon>
        <taxon>Agaricineae</taxon>
        <taxon>Psathyrellaceae</taxon>
        <taxon>Ephemerocybe</taxon>
    </lineage>
</organism>
<accession>A0A8H6HV81</accession>
<evidence type="ECO:0000313" key="2">
    <source>
        <dbReference type="Proteomes" id="UP000521943"/>
    </source>
</evidence>